<name>A0ABN2JUD7_9ACTN</name>
<reference evidence="5 6" key="1">
    <citation type="journal article" date="2019" name="Int. J. Syst. Evol. Microbiol.">
        <title>The Global Catalogue of Microorganisms (GCM) 10K type strain sequencing project: providing services to taxonomists for standard genome sequencing and annotation.</title>
        <authorList>
            <consortium name="The Broad Institute Genomics Platform"/>
            <consortium name="The Broad Institute Genome Sequencing Center for Infectious Disease"/>
            <person name="Wu L."/>
            <person name="Ma J."/>
        </authorList>
    </citation>
    <scope>NUCLEOTIDE SEQUENCE [LARGE SCALE GENOMIC DNA]</scope>
    <source>
        <strain evidence="5 6">JCM 13249</strain>
    </source>
</reference>
<dbReference type="Gene3D" id="3.40.30.120">
    <property type="match status" value="1"/>
</dbReference>
<proteinExistence type="predicted"/>
<dbReference type="InterPro" id="IPR002938">
    <property type="entry name" value="FAD-bd"/>
</dbReference>
<accession>A0ABN2JUD7</accession>
<keyword evidence="5" id="KW-0560">Oxidoreductase</keyword>
<dbReference type="SUPFAM" id="SSF51905">
    <property type="entry name" value="FAD/NAD(P)-binding domain"/>
    <property type="match status" value="1"/>
</dbReference>
<comment type="caution">
    <text evidence="5">The sequence shown here is derived from an EMBL/GenBank/DDBJ whole genome shotgun (WGS) entry which is preliminary data.</text>
</comment>
<dbReference type="RefSeq" id="WP_344076832.1">
    <property type="nucleotide sequence ID" value="NZ_BAAALS010000003.1"/>
</dbReference>
<dbReference type="InterPro" id="IPR036188">
    <property type="entry name" value="FAD/NAD-bd_sf"/>
</dbReference>
<dbReference type="InterPro" id="IPR050641">
    <property type="entry name" value="RIFMO-like"/>
</dbReference>
<gene>
    <name evidence="5" type="ORF">GCM10009681_07590</name>
</gene>
<protein>
    <submittedName>
        <fullName evidence="5">FAD-dependent monooxygenase</fullName>
    </submittedName>
</protein>
<organism evidence="5 6">
    <name type="scientific">Luedemannella helvata</name>
    <dbReference type="NCBI Taxonomy" id="349315"/>
    <lineage>
        <taxon>Bacteria</taxon>
        <taxon>Bacillati</taxon>
        <taxon>Actinomycetota</taxon>
        <taxon>Actinomycetes</taxon>
        <taxon>Micromonosporales</taxon>
        <taxon>Micromonosporaceae</taxon>
        <taxon>Luedemannella</taxon>
    </lineage>
</organism>
<sequence>MGQDVDVLVVGAGPVGLTMAIALRRADLRVRIVDRAPGTNREPRADVLFPRAGEALAALGVGELIRTNAFEMRSARFFSDGRPLGRCTVGRLASRYPTAMTIEQNEIERLLAEELAGLGTRVEWRTTVMDVRPDTDHVSVSTRSPDGGTQTLTASWVVGCDGPRSTVRERLGIAYEGRPRRNMQVVQGNVVPTWPLTDEPGHGYFFLAPYRSIIAFPTPSGGYRVFCVRDDPDPTDGAAPTLEELRGLVAGASGIADLKLTLTEPVWLSRARFADRIAASLRRGRVLLAGDAAHSWAPIGGHGMNVGILGAHNLAWKLIAVHRGEASEALLDSYDAEQRRLARHVIRDMRMNVLEMLLPRWAHRLRAGVLRVSIPSEKFQRRSEWMMSDFGRHHRRSPLSWQRSRRGRLRAGDRLPDVRVLAGATALTPARPGGAGGPRDASVRAHELLGYDRWSVLVNAAHADAATLAQLRDACARAAAPMLVVPYSPAGRADGRLLGRPDDVVVVRPDGHVGLVARLDRIDLVRDYIATFLRGSARPRS</sequence>
<keyword evidence="5" id="KW-0503">Monooxygenase</keyword>
<dbReference type="Pfam" id="PF01494">
    <property type="entry name" value="FAD_binding_3"/>
    <property type="match status" value="1"/>
</dbReference>
<dbReference type="PRINTS" id="PR00420">
    <property type="entry name" value="RNGMNOXGNASE"/>
</dbReference>
<keyword evidence="3" id="KW-0274">FAD</keyword>
<evidence type="ECO:0000313" key="5">
    <source>
        <dbReference type="EMBL" id="GAA1739319.1"/>
    </source>
</evidence>
<evidence type="ECO:0000256" key="1">
    <source>
        <dbReference type="ARBA" id="ARBA00001974"/>
    </source>
</evidence>
<dbReference type="Proteomes" id="UP001500655">
    <property type="component" value="Unassembled WGS sequence"/>
</dbReference>
<evidence type="ECO:0000313" key="6">
    <source>
        <dbReference type="Proteomes" id="UP001500655"/>
    </source>
</evidence>
<feature type="domain" description="FAD-binding" evidence="4">
    <location>
        <begin position="4"/>
        <end position="347"/>
    </location>
</feature>
<dbReference type="Gene3D" id="3.50.50.60">
    <property type="entry name" value="FAD/NAD(P)-binding domain"/>
    <property type="match status" value="1"/>
</dbReference>
<dbReference type="Gene3D" id="3.30.70.2450">
    <property type="match status" value="1"/>
</dbReference>
<evidence type="ECO:0000256" key="3">
    <source>
        <dbReference type="ARBA" id="ARBA00022827"/>
    </source>
</evidence>
<dbReference type="GO" id="GO:0004497">
    <property type="term" value="F:monooxygenase activity"/>
    <property type="evidence" value="ECO:0007669"/>
    <property type="project" value="UniProtKB-KW"/>
</dbReference>
<comment type="cofactor">
    <cofactor evidence="1">
        <name>FAD</name>
        <dbReference type="ChEBI" id="CHEBI:57692"/>
    </cofactor>
</comment>
<dbReference type="PANTHER" id="PTHR43004:SF19">
    <property type="entry name" value="BINDING MONOOXYGENASE, PUTATIVE (JCVI)-RELATED"/>
    <property type="match status" value="1"/>
</dbReference>
<keyword evidence="2" id="KW-0285">Flavoprotein</keyword>
<evidence type="ECO:0000256" key="2">
    <source>
        <dbReference type="ARBA" id="ARBA00022630"/>
    </source>
</evidence>
<dbReference type="PANTHER" id="PTHR43004">
    <property type="entry name" value="TRK SYSTEM POTASSIUM UPTAKE PROTEIN"/>
    <property type="match status" value="1"/>
</dbReference>
<dbReference type="EMBL" id="BAAALS010000003">
    <property type="protein sequence ID" value="GAA1739319.1"/>
    <property type="molecule type" value="Genomic_DNA"/>
</dbReference>
<keyword evidence="6" id="KW-1185">Reference proteome</keyword>
<evidence type="ECO:0000259" key="4">
    <source>
        <dbReference type="Pfam" id="PF01494"/>
    </source>
</evidence>